<dbReference type="SFLD" id="SFLDG01150">
    <property type="entry name" value="Main.1:_Beta-like"/>
    <property type="match status" value="1"/>
</dbReference>
<dbReference type="Gene3D" id="3.40.30.10">
    <property type="entry name" value="Glutaredoxin"/>
    <property type="match status" value="1"/>
</dbReference>
<gene>
    <name evidence="4" type="ORF">HMF7854_08665</name>
</gene>
<dbReference type="SFLD" id="SFLDG00358">
    <property type="entry name" value="Main_(cytGST)"/>
    <property type="match status" value="1"/>
</dbReference>
<dbReference type="InterPro" id="IPR004045">
    <property type="entry name" value="Glutathione_S-Trfase_N"/>
</dbReference>
<dbReference type="SUPFAM" id="SSF47616">
    <property type="entry name" value="GST C-terminal domain-like"/>
    <property type="match status" value="1"/>
</dbReference>
<protein>
    <submittedName>
        <fullName evidence="4">Glutathione transferase GstA</fullName>
    </submittedName>
</protein>
<keyword evidence="4" id="KW-0808">Transferase</keyword>
<evidence type="ECO:0000259" key="2">
    <source>
        <dbReference type="PROSITE" id="PS50404"/>
    </source>
</evidence>
<dbReference type="GO" id="GO:0016740">
    <property type="term" value="F:transferase activity"/>
    <property type="evidence" value="ECO:0007669"/>
    <property type="project" value="UniProtKB-KW"/>
</dbReference>
<comment type="similarity">
    <text evidence="1">Belongs to the GST superfamily.</text>
</comment>
<dbReference type="PROSITE" id="PS50404">
    <property type="entry name" value="GST_NTER"/>
    <property type="match status" value="1"/>
</dbReference>
<dbReference type="InterPro" id="IPR004046">
    <property type="entry name" value="GST_C"/>
</dbReference>
<dbReference type="EMBL" id="RWJF01000001">
    <property type="protein sequence ID" value="RST32195.1"/>
    <property type="molecule type" value="Genomic_DNA"/>
</dbReference>
<evidence type="ECO:0000259" key="3">
    <source>
        <dbReference type="PROSITE" id="PS50405"/>
    </source>
</evidence>
<dbReference type="Pfam" id="PF00043">
    <property type="entry name" value="GST_C"/>
    <property type="match status" value="1"/>
</dbReference>
<evidence type="ECO:0000256" key="1">
    <source>
        <dbReference type="RuleBase" id="RU003494"/>
    </source>
</evidence>
<dbReference type="OrthoDB" id="7583243at2"/>
<accession>A0A3R9YP58</accession>
<dbReference type="InterPro" id="IPR036282">
    <property type="entry name" value="Glutathione-S-Trfase_C_sf"/>
</dbReference>
<name>A0A3R9YP58_9SPHN</name>
<dbReference type="CDD" id="cd03188">
    <property type="entry name" value="GST_C_Beta"/>
    <property type="match status" value="1"/>
</dbReference>
<dbReference type="Gene3D" id="1.20.1050.10">
    <property type="match status" value="1"/>
</dbReference>
<proteinExistence type="inferred from homology"/>
<dbReference type="PROSITE" id="PS50405">
    <property type="entry name" value="GST_CTER"/>
    <property type="match status" value="1"/>
</dbReference>
<comment type="caution">
    <text evidence="4">The sequence shown here is derived from an EMBL/GenBank/DDBJ whole genome shotgun (WGS) entry which is preliminary data.</text>
</comment>
<reference evidence="4 5" key="1">
    <citation type="submission" date="2018-12" db="EMBL/GenBank/DDBJ databases">
        <title>Sphingomonas sp. HMF7854 Genome sequencing and assembly.</title>
        <authorList>
            <person name="Cha I."/>
            <person name="Kang H."/>
            <person name="Kim H."/>
            <person name="Kang J."/>
            <person name="Joh K."/>
        </authorList>
    </citation>
    <scope>NUCLEOTIDE SEQUENCE [LARGE SCALE GENOMIC DNA]</scope>
    <source>
        <strain evidence="4 5">HMF7854</strain>
    </source>
</reference>
<feature type="domain" description="GST N-terminal" evidence="2">
    <location>
        <begin position="1"/>
        <end position="81"/>
    </location>
</feature>
<feature type="domain" description="GST C-terminal" evidence="3">
    <location>
        <begin position="86"/>
        <end position="202"/>
    </location>
</feature>
<dbReference type="InterPro" id="IPR010987">
    <property type="entry name" value="Glutathione-S-Trfase_C-like"/>
</dbReference>
<dbReference type="Pfam" id="PF02798">
    <property type="entry name" value="GST_N"/>
    <property type="match status" value="1"/>
</dbReference>
<dbReference type="SFLD" id="SFLDS00019">
    <property type="entry name" value="Glutathione_Transferase_(cytos"/>
    <property type="match status" value="1"/>
</dbReference>
<dbReference type="PANTHER" id="PTHR44051:SF8">
    <property type="entry name" value="GLUTATHIONE S-TRANSFERASE GSTA"/>
    <property type="match status" value="1"/>
</dbReference>
<dbReference type="PANTHER" id="PTHR44051">
    <property type="entry name" value="GLUTATHIONE S-TRANSFERASE-RELATED"/>
    <property type="match status" value="1"/>
</dbReference>
<dbReference type="InterPro" id="IPR040079">
    <property type="entry name" value="Glutathione_S-Trfase"/>
</dbReference>
<dbReference type="CDD" id="cd03057">
    <property type="entry name" value="GST_N_Beta"/>
    <property type="match status" value="1"/>
</dbReference>
<sequence>MILYTTPGACSTATHIALEASGLDYSTVLVDLRAKRLESGLDYLTVNPKGAVPALRVDEDEVLTENMTCLVYIADKSGSAALLPLSGLERYRVLEWTNYVTTELHKGFGPLFNPAASDELKDATKALIAKKFDYVEAALGGAGPFLTGAHARICDYYLYVILRWTDQFGIDLVRWPALAEFRRRVAAEEPVARVLERTGLGA</sequence>
<dbReference type="AlphaFoldDB" id="A0A3R9YP58"/>
<evidence type="ECO:0000313" key="4">
    <source>
        <dbReference type="EMBL" id="RST32195.1"/>
    </source>
</evidence>
<dbReference type="InterPro" id="IPR036249">
    <property type="entry name" value="Thioredoxin-like_sf"/>
</dbReference>
<keyword evidence="5" id="KW-1185">Reference proteome</keyword>
<dbReference type="SUPFAM" id="SSF52833">
    <property type="entry name" value="Thioredoxin-like"/>
    <property type="match status" value="1"/>
</dbReference>
<organism evidence="4 5">
    <name type="scientific">Sphingomonas ginkgonis</name>
    <dbReference type="NCBI Taxonomy" id="2315330"/>
    <lineage>
        <taxon>Bacteria</taxon>
        <taxon>Pseudomonadati</taxon>
        <taxon>Pseudomonadota</taxon>
        <taxon>Alphaproteobacteria</taxon>
        <taxon>Sphingomonadales</taxon>
        <taxon>Sphingomonadaceae</taxon>
        <taxon>Sphingomonas</taxon>
    </lineage>
</organism>
<dbReference type="Proteomes" id="UP000274661">
    <property type="component" value="Unassembled WGS sequence"/>
</dbReference>
<evidence type="ECO:0000313" key="5">
    <source>
        <dbReference type="Proteomes" id="UP000274661"/>
    </source>
</evidence>